<name>A0A0F4YDK4_RASE3</name>
<keyword evidence="5" id="KW-1185">Reference proteome</keyword>
<evidence type="ECO:0000259" key="3">
    <source>
        <dbReference type="PROSITE" id="PS50089"/>
    </source>
</evidence>
<dbReference type="PANTHER" id="PTHR22996">
    <property type="entry name" value="MAHOGUNIN"/>
    <property type="match status" value="1"/>
</dbReference>
<feature type="domain" description="RING-type" evidence="3">
    <location>
        <begin position="682"/>
        <end position="742"/>
    </location>
</feature>
<accession>A0A0F4YDK4</accession>
<gene>
    <name evidence="4" type="ORF">T310_10099</name>
</gene>
<keyword evidence="1" id="KW-0479">Metal-binding</keyword>
<dbReference type="GO" id="GO:0016567">
    <property type="term" value="P:protein ubiquitination"/>
    <property type="evidence" value="ECO:0007669"/>
    <property type="project" value="TreeGrafter"/>
</dbReference>
<dbReference type="SMART" id="SM00184">
    <property type="entry name" value="RING"/>
    <property type="match status" value="1"/>
</dbReference>
<dbReference type="Proteomes" id="UP000053958">
    <property type="component" value="Unassembled WGS sequence"/>
</dbReference>
<feature type="region of interest" description="Disordered" evidence="2">
    <location>
        <begin position="468"/>
        <end position="532"/>
    </location>
</feature>
<dbReference type="PROSITE" id="PS50089">
    <property type="entry name" value="ZF_RING_2"/>
    <property type="match status" value="1"/>
</dbReference>
<reference evidence="4 5" key="1">
    <citation type="submission" date="2015-04" db="EMBL/GenBank/DDBJ databases">
        <authorList>
            <person name="Heijne W.H."/>
            <person name="Fedorova N.D."/>
            <person name="Nierman W.C."/>
            <person name="Vollebregt A.W."/>
            <person name="Zhao Z."/>
            <person name="Wu L."/>
            <person name="Kumar M."/>
            <person name="Stam H."/>
            <person name="van den Berg M.A."/>
            <person name="Pel H.J."/>
        </authorList>
    </citation>
    <scope>NUCLEOTIDE SEQUENCE [LARGE SCALE GENOMIC DNA]</scope>
    <source>
        <strain evidence="4 5">CBS 393.64</strain>
    </source>
</reference>
<dbReference type="InterPro" id="IPR045194">
    <property type="entry name" value="MGRN1/RNF157-like"/>
</dbReference>
<feature type="compositionally biased region" description="Polar residues" evidence="2">
    <location>
        <begin position="570"/>
        <end position="589"/>
    </location>
</feature>
<dbReference type="STRING" id="1408163.A0A0F4YDK4"/>
<dbReference type="OrthoDB" id="1711136at2759"/>
<dbReference type="Pfam" id="PF13920">
    <property type="entry name" value="zf-C3HC4_3"/>
    <property type="match status" value="1"/>
</dbReference>
<dbReference type="PANTHER" id="PTHR22996:SF0">
    <property type="entry name" value="RE60872P-RELATED"/>
    <property type="match status" value="1"/>
</dbReference>
<dbReference type="InterPro" id="IPR013083">
    <property type="entry name" value="Znf_RING/FYVE/PHD"/>
</dbReference>
<dbReference type="AlphaFoldDB" id="A0A0F4YDK4"/>
<keyword evidence="1" id="KW-0862">Zinc</keyword>
<dbReference type="RefSeq" id="XP_013322914.1">
    <property type="nucleotide sequence ID" value="XM_013467460.1"/>
</dbReference>
<dbReference type="Gene3D" id="3.30.40.10">
    <property type="entry name" value="Zinc/RING finger domain, C3HC4 (zinc finger)"/>
    <property type="match status" value="1"/>
</dbReference>
<feature type="region of interest" description="Disordered" evidence="2">
    <location>
        <begin position="561"/>
        <end position="593"/>
    </location>
</feature>
<feature type="compositionally biased region" description="Basic and acidic residues" evidence="2">
    <location>
        <begin position="661"/>
        <end position="673"/>
    </location>
</feature>
<dbReference type="GeneID" id="25313163"/>
<dbReference type="GO" id="GO:0008270">
    <property type="term" value="F:zinc ion binding"/>
    <property type="evidence" value="ECO:0007669"/>
    <property type="project" value="UniProtKB-KW"/>
</dbReference>
<feature type="region of interest" description="Disordered" evidence="2">
    <location>
        <begin position="607"/>
        <end position="673"/>
    </location>
</feature>
<organism evidence="4 5">
    <name type="scientific">Rasamsonia emersonii (strain ATCC 16479 / CBS 393.64 / IMI 116815)</name>
    <dbReference type="NCBI Taxonomy" id="1408163"/>
    <lineage>
        <taxon>Eukaryota</taxon>
        <taxon>Fungi</taxon>
        <taxon>Dikarya</taxon>
        <taxon>Ascomycota</taxon>
        <taxon>Pezizomycotina</taxon>
        <taxon>Eurotiomycetes</taxon>
        <taxon>Eurotiomycetidae</taxon>
        <taxon>Eurotiales</taxon>
        <taxon>Trichocomaceae</taxon>
        <taxon>Rasamsonia</taxon>
    </lineage>
</organism>
<dbReference type="SUPFAM" id="SSF57850">
    <property type="entry name" value="RING/U-box"/>
    <property type="match status" value="1"/>
</dbReference>
<evidence type="ECO:0000313" key="5">
    <source>
        <dbReference type="Proteomes" id="UP000053958"/>
    </source>
</evidence>
<evidence type="ECO:0000256" key="2">
    <source>
        <dbReference type="SAM" id="MobiDB-lite"/>
    </source>
</evidence>
<sequence length="776" mass="82953">MSSLSVRPEALSCVHRHAIGCLLVNSSICCRCADRRSVSELLPGLAHGDSHLNPVLSFNSSKYCRSCQALSHALIYPYLEYWRAHSGNSVPEIPISQVLQSSVAAFNLPETTAEIEAYRAVRNRNSYQNHTRPRVQPRSSLSLHCRNITTLRHELEAINTDISRVLSTLHDLRREFPVSRVPYHHQRSMENRPDVIRDPSTSQNGNMPTLVDSQALPGPNQMGDLINLEDPPPQLQGNVDQSAVSQNMNTDTHPMATPGVDSRSNLGSQPMQTQQIHNQQMPLHLPQLPLVAVSIPGFVTEPAGHVNVNAGLNGNANVGATALRTTMATPMEFDQVWPGDGSHQPWLLDPQIASMRVPQGFGAAGTAALYASGLQRPARVQHPTRQVQPGAAASGLAPAFLPAFPVMSSAAPLSFSGQMQAQHVPDIVAANALSQVHQPRFPAHPYVIHPGGAASALGYQRQQHHPGLGLSLGLGSDGLGPSLNGPAPQNNAAGQTQSQPQHNSRRRARRPDDQGPNNLARRPSPPRFEGSGRYYSVPGMVLSANDLPPFPPVLTEPLRSNVPAPAASAGTLQGSYRPQGAVRNSNNSHLRAEHAAAEAMQMLNEQQPTTVSISHGASAGASAGASSSGRRSGNVNNTTNNNSTAAGDPMPTPRSQGLGLDDPRTKRPEPKEAEEMQVNLECKICMSQLVDTVLLPCGHAILCRWCAEQALPTLRSTGNGNGPSIAQTQSRSKAAATCPMCRRPVRQAVSSIACPDMFCMTELANTVSSGASTSTR</sequence>
<comment type="caution">
    <text evidence="4">The sequence shown here is derived from an EMBL/GenBank/DDBJ whole genome shotgun (WGS) entry which is preliminary data.</text>
</comment>
<protein>
    <submittedName>
        <fullName evidence="4">C3HC4 finger protein</fullName>
    </submittedName>
</protein>
<evidence type="ECO:0000256" key="1">
    <source>
        <dbReference type="PROSITE-ProRule" id="PRU00175"/>
    </source>
</evidence>
<feature type="compositionally biased region" description="Polar residues" evidence="2">
    <location>
        <begin position="487"/>
        <end position="502"/>
    </location>
</feature>
<dbReference type="InterPro" id="IPR001841">
    <property type="entry name" value="Znf_RING"/>
</dbReference>
<dbReference type="EMBL" id="LASV01000793">
    <property type="protein sequence ID" value="KKA16302.1"/>
    <property type="molecule type" value="Genomic_DNA"/>
</dbReference>
<feature type="compositionally biased region" description="Low complexity" evidence="2">
    <location>
        <begin position="616"/>
        <end position="644"/>
    </location>
</feature>
<dbReference type="GO" id="GO:0061630">
    <property type="term" value="F:ubiquitin protein ligase activity"/>
    <property type="evidence" value="ECO:0007669"/>
    <property type="project" value="UniProtKB-EC"/>
</dbReference>
<evidence type="ECO:0000313" key="4">
    <source>
        <dbReference type="EMBL" id="KKA16302.1"/>
    </source>
</evidence>
<keyword evidence="1" id="KW-0863">Zinc-finger</keyword>
<proteinExistence type="predicted"/>